<proteinExistence type="predicted"/>
<dbReference type="EMBL" id="JBBAXC010000015">
    <property type="protein sequence ID" value="MEI5908707.1"/>
    <property type="molecule type" value="Genomic_DNA"/>
</dbReference>
<protein>
    <submittedName>
        <fullName evidence="1">DUF6176 family protein</fullName>
    </submittedName>
</protein>
<comment type="caution">
    <text evidence="1">The sequence shown here is derived from an EMBL/GenBank/DDBJ whole genome shotgun (WGS) entry which is preliminary data.</text>
</comment>
<keyword evidence="2" id="KW-1185">Reference proteome</keyword>
<evidence type="ECO:0000313" key="2">
    <source>
        <dbReference type="Proteomes" id="UP001312865"/>
    </source>
</evidence>
<name>A0ABU8HHF4_9BACI</name>
<dbReference type="Proteomes" id="UP001312865">
    <property type="component" value="Unassembled WGS sequence"/>
</dbReference>
<dbReference type="RefSeq" id="WP_336588155.1">
    <property type="nucleotide sequence ID" value="NZ_JBBAXC010000015.1"/>
</dbReference>
<reference evidence="1 2" key="1">
    <citation type="journal article" date="2018" name="J. Microbiol.">
        <title>Bacillus spongiae sp. nov., isolated from sponge of Jeju Island.</title>
        <authorList>
            <person name="Lee G.E."/>
            <person name="Im W.T."/>
            <person name="Park J.S."/>
        </authorList>
    </citation>
    <scope>NUCLEOTIDE SEQUENCE [LARGE SCALE GENOMIC DNA]</scope>
    <source>
        <strain evidence="1 2">135PIL107-10</strain>
    </source>
</reference>
<gene>
    <name evidence="1" type="ORF">WAK64_16790</name>
</gene>
<accession>A0ABU8HHF4</accession>
<sequence>MNARLSKYRIKEGKSKQVDQWMDMLNQNMDKVLIILKNENLVVETMFREKGEDGEYLYWYAVKGKEKEVQLSDEETNKKNEIIKEHFQYWEECIVQDEEMPAIATEVMMVPDHISKVMDE</sequence>
<organism evidence="1 2">
    <name type="scientific">Bacillus spongiae</name>
    <dbReference type="NCBI Taxonomy" id="2683610"/>
    <lineage>
        <taxon>Bacteria</taxon>
        <taxon>Bacillati</taxon>
        <taxon>Bacillota</taxon>
        <taxon>Bacilli</taxon>
        <taxon>Bacillales</taxon>
        <taxon>Bacillaceae</taxon>
        <taxon>Bacillus</taxon>
    </lineage>
</organism>
<evidence type="ECO:0000313" key="1">
    <source>
        <dbReference type="EMBL" id="MEI5908707.1"/>
    </source>
</evidence>
<dbReference type="InterPro" id="IPR046174">
    <property type="entry name" value="DUF6176"/>
</dbReference>
<dbReference type="Pfam" id="PF19673">
    <property type="entry name" value="DUF6176"/>
    <property type="match status" value="1"/>
</dbReference>